<comment type="caution">
    <text evidence="1">The sequence shown here is derived from an EMBL/GenBank/DDBJ whole genome shotgun (WGS) entry which is preliminary data.</text>
</comment>
<keyword evidence="2" id="KW-1185">Reference proteome</keyword>
<protein>
    <submittedName>
        <fullName evidence="1">Uncharacterized protein</fullName>
    </submittedName>
</protein>
<sequence>MSYNLDPHDPYRHDKVITIKSWNTPYLGCVKDVFISTLRRHMDRKNIYARSVPMIQSSGTGKSRLLDEVAKEIVVIPMNLRSGSQGYPPPDHDLRSWWSLFTLATDRIETIIQELSQPGEPPSLPQVAAEFRRRMMEGHDWNCHNEFRQSFYEEVTTGAESIVNGTSGWVDVLRSASKLVDLLDPTHVATGPLVILEFDEAKMLTEAHGRAAPYITPYSELQHALMDIVKLPIFALFLATGGDFHRISPRFGAWSWAPVWLPPYTELGWDIFARKVKLDGSTTLDTVATIEHMASLGRPLFATRYNEDSGGASRHDTVDFARLKLMRKVDFDAHMQLYDSTLPCFLVRLAIKFESTAGEASDTERNQVENHMRFCMVASPGFKQLITCAPSEPLLAVAAMEAMRIKTWMHQFPVAEGLLYHMERSGIIKGEHGELIAALVFMLAWDDAQAAHHTYTRDIHLVSVEEFLRSLLPADAVQTILSSTPSHLSDAKYTSTTFAEAFKDAKIYFTHYVKIDDFAVLSRKYLVGLITRGVAVMCPNNQRAVDIVIPFLYFDNRLQRTNVSAILVQVKNDASFTDTLRTSTFGFMDPYDVGIFEEDEPEPVPVICIVTALASPRPGVKVAGRRPHRTRLDKYTAWDIWIAGLSHETFVPIQQKENFVYQELLLHATRMPPELIPSRDEREGMPGLDAYTKLHFGHTDDEFLAGKVELVDEEDEWHDSDSEDEDDSDEQV</sequence>
<evidence type="ECO:0000313" key="1">
    <source>
        <dbReference type="EMBL" id="KAI0044973.1"/>
    </source>
</evidence>
<accession>A0ACB8RLI0</accession>
<gene>
    <name evidence="1" type="ORF">FA95DRAFT_1608076</name>
</gene>
<proteinExistence type="predicted"/>
<evidence type="ECO:0000313" key="2">
    <source>
        <dbReference type="Proteomes" id="UP000814033"/>
    </source>
</evidence>
<organism evidence="1 2">
    <name type="scientific">Auriscalpium vulgare</name>
    <dbReference type="NCBI Taxonomy" id="40419"/>
    <lineage>
        <taxon>Eukaryota</taxon>
        <taxon>Fungi</taxon>
        <taxon>Dikarya</taxon>
        <taxon>Basidiomycota</taxon>
        <taxon>Agaricomycotina</taxon>
        <taxon>Agaricomycetes</taxon>
        <taxon>Russulales</taxon>
        <taxon>Auriscalpiaceae</taxon>
        <taxon>Auriscalpium</taxon>
    </lineage>
</organism>
<reference evidence="1" key="1">
    <citation type="submission" date="2021-02" db="EMBL/GenBank/DDBJ databases">
        <authorList>
            <consortium name="DOE Joint Genome Institute"/>
            <person name="Ahrendt S."/>
            <person name="Looney B.P."/>
            <person name="Miyauchi S."/>
            <person name="Morin E."/>
            <person name="Drula E."/>
            <person name="Courty P.E."/>
            <person name="Chicoki N."/>
            <person name="Fauchery L."/>
            <person name="Kohler A."/>
            <person name="Kuo A."/>
            <person name="Labutti K."/>
            <person name="Pangilinan J."/>
            <person name="Lipzen A."/>
            <person name="Riley R."/>
            <person name="Andreopoulos W."/>
            <person name="He G."/>
            <person name="Johnson J."/>
            <person name="Barry K.W."/>
            <person name="Grigoriev I.V."/>
            <person name="Nagy L."/>
            <person name="Hibbett D."/>
            <person name="Henrissat B."/>
            <person name="Matheny P.B."/>
            <person name="Labbe J."/>
            <person name="Martin F."/>
        </authorList>
    </citation>
    <scope>NUCLEOTIDE SEQUENCE</scope>
    <source>
        <strain evidence="1">FP105234-sp</strain>
    </source>
</reference>
<name>A0ACB8RLI0_9AGAM</name>
<reference evidence="1" key="2">
    <citation type="journal article" date="2022" name="New Phytol.">
        <title>Evolutionary transition to the ectomycorrhizal habit in the genomes of a hyperdiverse lineage of mushroom-forming fungi.</title>
        <authorList>
            <person name="Looney B."/>
            <person name="Miyauchi S."/>
            <person name="Morin E."/>
            <person name="Drula E."/>
            <person name="Courty P.E."/>
            <person name="Kohler A."/>
            <person name="Kuo A."/>
            <person name="LaButti K."/>
            <person name="Pangilinan J."/>
            <person name="Lipzen A."/>
            <person name="Riley R."/>
            <person name="Andreopoulos W."/>
            <person name="He G."/>
            <person name="Johnson J."/>
            <person name="Nolan M."/>
            <person name="Tritt A."/>
            <person name="Barry K.W."/>
            <person name="Grigoriev I.V."/>
            <person name="Nagy L.G."/>
            <person name="Hibbett D."/>
            <person name="Henrissat B."/>
            <person name="Matheny P.B."/>
            <person name="Labbe J."/>
            <person name="Martin F.M."/>
        </authorList>
    </citation>
    <scope>NUCLEOTIDE SEQUENCE</scope>
    <source>
        <strain evidence="1">FP105234-sp</strain>
    </source>
</reference>
<dbReference type="EMBL" id="MU275965">
    <property type="protein sequence ID" value="KAI0044973.1"/>
    <property type="molecule type" value="Genomic_DNA"/>
</dbReference>
<dbReference type="Proteomes" id="UP000814033">
    <property type="component" value="Unassembled WGS sequence"/>
</dbReference>